<dbReference type="RefSeq" id="WP_043068232.1">
    <property type="nucleotide sequence ID" value="NZ_BJOA01000224.1"/>
</dbReference>
<accession>A0A0D1UYN9</accession>
<evidence type="ECO:0000313" key="4">
    <source>
        <dbReference type="Proteomes" id="UP000037269"/>
    </source>
</evidence>
<evidence type="ECO:0000313" key="5">
    <source>
        <dbReference type="Proteomes" id="UP000182836"/>
    </source>
</evidence>
<dbReference type="Proteomes" id="UP000182836">
    <property type="component" value="Unassembled WGS sequence"/>
</dbReference>
<dbReference type="OrthoDB" id="9804099at2"/>
<reference evidence="2 4" key="1">
    <citation type="submission" date="2015-07" db="EMBL/GenBank/DDBJ databases">
        <title>Fjat-14205 dsm 2895.</title>
        <authorList>
            <person name="Liu B."/>
            <person name="Wang J."/>
            <person name="Zhu Y."/>
            <person name="Liu G."/>
            <person name="Chen Q."/>
            <person name="Chen Z."/>
            <person name="Lan J."/>
            <person name="Che J."/>
            <person name="Ge C."/>
            <person name="Shi H."/>
            <person name="Pan Z."/>
            <person name="Liu X."/>
        </authorList>
    </citation>
    <scope>NUCLEOTIDE SEQUENCE [LARGE SCALE GENOMIC DNA]</scope>
    <source>
        <strain evidence="2 4">DSM 2895</strain>
    </source>
</reference>
<reference evidence="3 5" key="2">
    <citation type="submission" date="2016-10" db="EMBL/GenBank/DDBJ databases">
        <authorList>
            <person name="de Groot N.N."/>
        </authorList>
    </citation>
    <scope>NUCLEOTIDE SEQUENCE [LARGE SCALE GENOMIC DNA]</scope>
    <source>
        <strain evidence="3 5">DSM 2895</strain>
    </source>
</reference>
<keyword evidence="3" id="KW-0946">Virion</keyword>
<dbReference type="AlphaFoldDB" id="A0A0D1UYN9"/>
<dbReference type="PATRIC" id="fig|47500.12.peg.1536"/>
<organism evidence="2 4">
    <name type="scientific">Aneurinibacillus migulanus</name>
    <name type="common">Bacillus migulanus</name>
    <dbReference type="NCBI Taxonomy" id="47500"/>
    <lineage>
        <taxon>Bacteria</taxon>
        <taxon>Bacillati</taxon>
        <taxon>Bacillota</taxon>
        <taxon>Bacilli</taxon>
        <taxon>Bacillales</taxon>
        <taxon>Paenibacillaceae</taxon>
        <taxon>Aneurinibacillus group</taxon>
        <taxon>Aneurinibacillus</taxon>
    </lineage>
</organism>
<keyword evidence="3" id="KW-0167">Capsid protein</keyword>
<evidence type="ECO:0000259" key="1">
    <source>
        <dbReference type="Pfam" id="PF12652"/>
    </source>
</evidence>
<proteinExistence type="predicted"/>
<dbReference type="InterPro" id="IPR016571">
    <property type="entry name" value="Spore_coat_assembly_CotJB"/>
</dbReference>
<dbReference type="EMBL" id="LGUG01000004">
    <property type="protein sequence ID" value="KON98305.1"/>
    <property type="molecule type" value="Genomic_DNA"/>
</dbReference>
<evidence type="ECO:0000313" key="2">
    <source>
        <dbReference type="EMBL" id="KON98305.1"/>
    </source>
</evidence>
<keyword evidence="4" id="KW-1185">Reference proteome</keyword>
<dbReference type="Pfam" id="PF12652">
    <property type="entry name" value="CotJB"/>
    <property type="match status" value="1"/>
</dbReference>
<sequence length="86" mass="10132">MKKAGDNYYDLLLEIQQIDFVIIELNLYLNTHPNDQAAIAQYNEFVQRSMQLKKNFEALYGPLTSFGYSFSPTPWQWGKAPWPWQV</sequence>
<name>A0A0D1UYN9_ANEMI</name>
<dbReference type="InterPro" id="IPR024207">
    <property type="entry name" value="CotJB_dom"/>
</dbReference>
<protein>
    <submittedName>
        <fullName evidence="3">Spore coat protein JB</fullName>
    </submittedName>
</protein>
<dbReference type="EMBL" id="FNED01000001">
    <property type="protein sequence ID" value="SDI12175.1"/>
    <property type="molecule type" value="Genomic_DNA"/>
</dbReference>
<dbReference type="PIRSF" id="PIRSF010606">
    <property type="entry name" value="Spore_coat_CotJB"/>
    <property type="match status" value="1"/>
</dbReference>
<dbReference type="STRING" id="47500.AF333_25610"/>
<dbReference type="GeneID" id="42308504"/>
<evidence type="ECO:0000313" key="3">
    <source>
        <dbReference type="EMBL" id="SDI12175.1"/>
    </source>
</evidence>
<dbReference type="Proteomes" id="UP000037269">
    <property type="component" value="Unassembled WGS sequence"/>
</dbReference>
<gene>
    <name evidence="2" type="ORF">AF333_25610</name>
    <name evidence="3" type="ORF">SAMN04487909_101615</name>
</gene>
<feature type="domain" description="Protein CotJB" evidence="1">
    <location>
        <begin position="10"/>
        <end position="85"/>
    </location>
</feature>